<proteinExistence type="predicted"/>
<name>A0A4Z0C1N7_9BURK</name>
<keyword evidence="1" id="KW-0732">Signal</keyword>
<accession>A0A4Z0C1N7</accession>
<reference evidence="3 4" key="1">
    <citation type="submission" date="2019-03" db="EMBL/GenBank/DDBJ databases">
        <title>Ramlibacter henchirensis DSM 14656, whole genome shotgun sequence.</title>
        <authorList>
            <person name="Zhang X."/>
            <person name="Feng G."/>
            <person name="Zhu H."/>
        </authorList>
    </citation>
    <scope>NUCLEOTIDE SEQUENCE [LARGE SCALE GENOMIC DNA]</scope>
    <source>
        <strain evidence="3 4">DSM 14656</strain>
    </source>
</reference>
<organism evidence="3 4">
    <name type="scientific">Ramlibacter henchirensis</name>
    <dbReference type="NCBI Taxonomy" id="204072"/>
    <lineage>
        <taxon>Bacteria</taxon>
        <taxon>Pseudomonadati</taxon>
        <taxon>Pseudomonadota</taxon>
        <taxon>Betaproteobacteria</taxon>
        <taxon>Burkholderiales</taxon>
        <taxon>Comamonadaceae</taxon>
        <taxon>Ramlibacter</taxon>
    </lineage>
</organism>
<feature type="chain" id="PRO_5021236348" description="Surface-adhesin protein E-like domain-containing protein" evidence="1">
    <location>
        <begin position="33"/>
        <end position="134"/>
    </location>
</feature>
<dbReference type="Proteomes" id="UP000298180">
    <property type="component" value="Unassembled WGS sequence"/>
</dbReference>
<dbReference type="AlphaFoldDB" id="A0A4Z0C1N7"/>
<evidence type="ECO:0000259" key="2">
    <source>
        <dbReference type="Pfam" id="PF16747"/>
    </source>
</evidence>
<evidence type="ECO:0000256" key="1">
    <source>
        <dbReference type="SAM" id="SignalP"/>
    </source>
</evidence>
<evidence type="ECO:0000313" key="3">
    <source>
        <dbReference type="EMBL" id="TFZ05141.1"/>
    </source>
</evidence>
<feature type="signal peptide" evidence="1">
    <location>
        <begin position="1"/>
        <end position="32"/>
    </location>
</feature>
<feature type="domain" description="Surface-adhesin protein E-like" evidence="2">
    <location>
        <begin position="35"/>
        <end position="134"/>
    </location>
</feature>
<gene>
    <name evidence="3" type="ORF">EZ313_00205</name>
</gene>
<dbReference type="InterPro" id="IPR031939">
    <property type="entry name" value="Adhesin_E-like"/>
</dbReference>
<sequence length="134" mass="14401">MKAANPAVNLRSALLPRAAAVAVLALAAQAQAAEWVSYGQSENGAYYFDRGSVRTEGDRKRVWRLFALREPQGGVQSGKALVEIQCNAGTFRYLRTMYYSGPMGQGKYVGGAKEQSVEPIGPGTMIGELAQKVC</sequence>
<keyword evidence="4" id="KW-1185">Reference proteome</keyword>
<dbReference type="EMBL" id="SMLM01000001">
    <property type="protein sequence ID" value="TFZ05141.1"/>
    <property type="molecule type" value="Genomic_DNA"/>
</dbReference>
<dbReference type="Pfam" id="PF16747">
    <property type="entry name" value="Adhesin_E"/>
    <property type="match status" value="1"/>
</dbReference>
<evidence type="ECO:0000313" key="4">
    <source>
        <dbReference type="Proteomes" id="UP000298180"/>
    </source>
</evidence>
<protein>
    <recommendedName>
        <fullName evidence="2">Surface-adhesin protein E-like domain-containing protein</fullName>
    </recommendedName>
</protein>
<dbReference type="RefSeq" id="WP_167772449.1">
    <property type="nucleotide sequence ID" value="NZ_SMLM01000001.1"/>
</dbReference>
<comment type="caution">
    <text evidence="3">The sequence shown here is derived from an EMBL/GenBank/DDBJ whole genome shotgun (WGS) entry which is preliminary data.</text>
</comment>